<feature type="compositionally biased region" description="Pro residues" evidence="1">
    <location>
        <begin position="415"/>
        <end position="425"/>
    </location>
</feature>
<feature type="region of interest" description="Disordered" evidence="1">
    <location>
        <begin position="574"/>
        <end position="799"/>
    </location>
</feature>
<protein>
    <submittedName>
        <fullName evidence="3">Rab GTPase activator</fullName>
    </submittedName>
</protein>
<dbReference type="GO" id="GO:0005096">
    <property type="term" value="F:GTPase activator activity"/>
    <property type="evidence" value="ECO:0007669"/>
    <property type="project" value="TreeGrafter"/>
</dbReference>
<feature type="compositionally biased region" description="Polar residues" evidence="1">
    <location>
        <begin position="322"/>
        <end position="332"/>
    </location>
</feature>
<dbReference type="GO" id="GO:0031267">
    <property type="term" value="F:small GTPase binding"/>
    <property type="evidence" value="ECO:0007669"/>
    <property type="project" value="TreeGrafter"/>
</dbReference>
<feature type="compositionally biased region" description="Low complexity" evidence="1">
    <location>
        <begin position="426"/>
        <end position="436"/>
    </location>
</feature>
<dbReference type="AlphaFoldDB" id="A0AA38HF01"/>
<reference evidence="3" key="1">
    <citation type="journal article" date="2022" name="G3 (Bethesda)">
        <title>High quality genome of the basidiomycete yeast Dioszegia hungarica PDD-24b-2 isolated from cloud water.</title>
        <authorList>
            <person name="Jarrige D."/>
            <person name="Haridas S."/>
            <person name="Bleykasten-Grosshans C."/>
            <person name="Joly M."/>
            <person name="Nadalig T."/>
            <person name="Sancelme M."/>
            <person name="Vuilleumier S."/>
            <person name="Grigoriev I.V."/>
            <person name="Amato P."/>
            <person name="Bringel F."/>
        </authorList>
    </citation>
    <scope>NUCLEOTIDE SEQUENCE</scope>
    <source>
        <strain evidence="3">PDD-24b-2</strain>
    </source>
</reference>
<proteinExistence type="predicted"/>
<evidence type="ECO:0000256" key="1">
    <source>
        <dbReference type="SAM" id="MobiDB-lite"/>
    </source>
</evidence>
<feature type="compositionally biased region" description="Basic and acidic residues" evidence="1">
    <location>
        <begin position="343"/>
        <end position="356"/>
    </location>
</feature>
<dbReference type="EMBL" id="JAKWFO010000001">
    <property type="protein sequence ID" value="KAI9639156.1"/>
    <property type="molecule type" value="Genomic_DNA"/>
</dbReference>
<dbReference type="SMART" id="SM00164">
    <property type="entry name" value="TBC"/>
    <property type="match status" value="1"/>
</dbReference>
<name>A0AA38HF01_9TREE</name>
<gene>
    <name evidence="3" type="ORF">MKK02DRAFT_19156</name>
</gene>
<dbReference type="InterPro" id="IPR000195">
    <property type="entry name" value="Rab-GAP-TBC_dom"/>
</dbReference>
<dbReference type="Pfam" id="PF00566">
    <property type="entry name" value="RabGAP-TBC"/>
    <property type="match status" value="1"/>
</dbReference>
<dbReference type="PANTHER" id="PTHR47219:SF9">
    <property type="entry name" value="GTPASE ACTIVATING PROTEIN AND CENTROSOME-ASSOCIATED, ISOFORM B"/>
    <property type="match status" value="1"/>
</dbReference>
<feature type="compositionally biased region" description="Polar residues" evidence="1">
    <location>
        <begin position="653"/>
        <end position="671"/>
    </location>
</feature>
<feature type="region of interest" description="Disordered" evidence="1">
    <location>
        <begin position="77"/>
        <end position="128"/>
    </location>
</feature>
<dbReference type="InterPro" id="IPR050302">
    <property type="entry name" value="Rab_GAP_TBC_domain"/>
</dbReference>
<dbReference type="PROSITE" id="PS50086">
    <property type="entry name" value="TBC_RABGAP"/>
    <property type="match status" value="1"/>
</dbReference>
<dbReference type="GeneID" id="77725247"/>
<dbReference type="PANTHER" id="PTHR47219">
    <property type="entry name" value="RAB GTPASE-ACTIVATING PROTEIN 1-LIKE"/>
    <property type="match status" value="1"/>
</dbReference>
<feature type="compositionally biased region" description="Basic and acidic residues" evidence="1">
    <location>
        <begin position="470"/>
        <end position="479"/>
    </location>
</feature>
<keyword evidence="4" id="KW-1185">Reference proteome</keyword>
<sequence length="1127" mass="120567">MSVIDPRELNDLAAFAGRGGLGYGVAMTDCVAEQPDQLMYLEGDSLVLLRDLGPILIASCEGVVGWVKKDHVRFDRLASSSSPTPSSPTSAPISRSESVTPHADLPRTVVHSPSPPMSTKNLPLPIDHDEQGRKLSLLAESMDEKDKRASNPFELDSPLGTPGVDSAEKRFEVPPTSAPAEEKRAMGAAEDEEEEWKRESMTSVDSSNFGGIGGVKITTPSSPPSTDDLSPTSATSASSQPQAQSPGAWDIYDSYSRESMYAKRASTRQSDTPSRTTVSSTTRLRIANPDSDDEGDGGEETGAEREASLPSATQSSDEHHTSIASIASTELITPNPPSEEMLQDVRVHTSPERIERNVPAPDTPDIKIRMDAEKQPLLDSPVPMDESPRAKGKVQPMVALALPSTDSSQTIALRSPPPPPGPPRRPSLAPSSSSPSVDNDTPLRRPSVPWNPNSPASPHSVDATRQAVEAVRKTPESKRSRGMTLVGRMEADLSQSRGPVPITFLIGDSGMPGSLAISPPMPSLSGLGFPISGPGSGHGMKKSGSMQSTLASPIMDIDDPALALKITPSAYPAMRSATNPLPPTTSEPSQTAGMPKPGFFPRPRSRSFSAAVSKVMAKKAGPGRGSSSNTSTSTGTSAGPTAATGPGKRPFFSRQSSLGATTSLAPSTSHPDQPPTPISPAISVSPEIMGFLNNDSSTSLPRPPPSARSSSFSFRYTSTIPSVPASGRPLPSPVSNKDYEDTVKADGLDFEIIQPRSKRNDSLLSPSSSSDEMLSASGGGAELERKGTVISSTSGRSLRTLPDTDEWGFIKDKSPTPEVFMGRAGGAGQRALEQKWLGIINTPLTSQAPKKVRKLAIESGIPASLRGRVWAWFMMPIMTARRPGLYQELLDHDREDRRLAERIDSDVAAAYPDHSIYSETSTGQTDLRQILRAYSHFATGGYRPEMSLIAGMLLIHCVAEDAFWLLSGFVNGSLRDYYASPTGQSGGKAVGMRVDAAVFAGVLAGSEPKLGKLFRDIGLHPIVFLEEWYAKLFLRCLPWPTALRIIDAVVAEGPRFLLIASLTILTLSRDRLLALPRTYTDVLAYLRDLPQDALLLPEGFMKACENVKFKEDDMKRMRAGVEKELGI</sequence>
<feature type="compositionally biased region" description="Low complexity" evidence="1">
    <location>
        <begin position="707"/>
        <end position="719"/>
    </location>
</feature>
<feature type="region of interest" description="Disordered" evidence="1">
    <location>
        <begin position="142"/>
        <end position="483"/>
    </location>
</feature>
<dbReference type="RefSeq" id="XP_052948933.1">
    <property type="nucleotide sequence ID" value="XM_053086046.1"/>
</dbReference>
<feature type="compositionally biased region" description="Basic and acidic residues" evidence="1">
    <location>
        <begin position="737"/>
        <end position="747"/>
    </location>
</feature>
<accession>A0AA38HF01</accession>
<feature type="compositionally biased region" description="Basic and acidic residues" evidence="1">
    <location>
        <begin position="364"/>
        <end position="376"/>
    </location>
</feature>
<feature type="compositionally biased region" description="Low complexity" evidence="1">
    <location>
        <begin position="762"/>
        <end position="776"/>
    </location>
</feature>
<dbReference type="SUPFAM" id="SSF47923">
    <property type="entry name" value="Ypt/Rab-GAP domain of gyp1p"/>
    <property type="match status" value="2"/>
</dbReference>
<dbReference type="Gene3D" id="1.10.8.270">
    <property type="entry name" value="putative rabgap domain of human tbc1 domain family member 14 like domains"/>
    <property type="match status" value="1"/>
</dbReference>
<comment type="caution">
    <text evidence="3">The sequence shown here is derived from an EMBL/GenBank/DDBJ whole genome shotgun (WGS) entry which is preliminary data.</text>
</comment>
<feature type="compositionally biased region" description="Low complexity" evidence="1">
    <location>
        <begin position="272"/>
        <end position="285"/>
    </location>
</feature>
<feature type="domain" description="Rab-GAP TBC" evidence="2">
    <location>
        <begin position="860"/>
        <end position="1053"/>
    </location>
</feature>
<evidence type="ECO:0000259" key="2">
    <source>
        <dbReference type="PROSITE" id="PS50086"/>
    </source>
</evidence>
<dbReference type="Proteomes" id="UP001164286">
    <property type="component" value="Unassembled WGS sequence"/>
</dbReference>
<feature type="compositionally biased region" description="Low complexity" evidence="1">
    <location>
        <begin position="79"/>
        <end position="98"/>
    </location>
</feature>
<dbReference type="Gene3D" id="1.10.472.80">
    <property type="entry name" value="Ypt/Rab-GAP domain of gyp1p, domain 3"/>
    <property type="match status" value="1"/>
</dbReference>
<feature type="compositionally biased region" description="Low complexity" evidence="1">
    <location>
        <begin position="218"/>
        <end position="246"/>
    </location>
</feature>
<evidence type="ECO:0000313" key="4">
    <source>
        <dbReference type="Proteomes" id="UP001164286"/>
    </source>
</evidence>
<organism evidence="3 4">
    <name type="scientific">Dioszegia hungarica</name>
    <dbReference type="NCBI Taxonomy" id="4972"/>
    <lineage>
        <taxon>Eukaryota</taxon>
        <taxon>Fungi</taxon>
        <taxon>Dikarya</taxon>
        <taxon>Basidiomycota</taxon>
        <taxon>Agaricomycotina</taxon>
        <taxon>Tremellomycetes</taxon>
        <taxon>Tremellales</taxon>
        <taxon>Bulleribasidiaceae</taxon>
        <taxon>Dioszegia</taxon>
    </lineage>
</organism>
<evidence type="ECO:0000313" key="3">
    <source>
        <dbReference type="EMBL" id="KAI9639156.1"/>
    </source>
</evidence>
<dbReference type="InterPro" id="IPR035969">
    <property type="entry name" value="Rab-GAP_TBC_sf"/>
</dbReference>
<feature type="compositionally biased region" description="Acidic residues" evidence="1">
    <location>
        <begin position="290"/>
        <end position="301"/>
    </location>
</feature>
<feature type="compositionally biased region" description="Low complexity" evidence="1">
    <location>
        <begin position="609"/>
        <end position="647"/>
    </location>
</feature>